<gene>
    <name evidence="1" type="ORF">K6Y31_09645</name>
</gene>
<dbReference type="RefSeq" id="WP_233052578.1">
    <property type="nucleotide sequence ID" value="NZ_JAIMJA010000008.1"/>
</dbReference>
<dbReference type="SUPFAM" id="SSF52833">
    <property type="entry name" value="Thioredoxin-like"/>
    <property type="match status" value="1"/>
</dbReference>
<dbReference type="PANTHER" id="PTHR13887">
    <property type="entry name" value="GLUTATHIONE S-TRANSFERASE KAPPA"/>
    <property type="match status" value="1"/>
</dbReference>
<reference evidence="1 2" key="1">
    <citation type="journal article" date="2022" name="Environ. Microbiol. Rep.">
        <title>Eco-phylogenetic analyses reveal divergent evolution of vitamin B12 metabolism in the marine bacterial family 'Psychromonadaceae'.</title>
        <authorList>
            <person name="Jin X."/>
            <person name="Yang Y."/>
            <person name="Cao H."/>
            <person name="Gao B."/>
            <person name="Zhao Z."/>
        </authorList>
    </citation>
    <scope>NUCLEOTIDE SEQUENCE [LARGE SCALE GENOMIC DNA]</scope>
    <source>
        <strain evidence="1 2">MKS20</strain>
    </source>
</reference>
<dbReference type="Pfam" id="PF13743">
    <property type="entry name" value="Thioredoxin_5"/>
    <property type="match status" value="1"/>
</dbReference>
<dbReference type="InterPro" id="IPR036249">
    <property type="entry name" value="Thioredoxin-like_sf"/>
</dbReference>
<evidence type="ECO:0000313" key="1">
    <source>
        <dbReference type="EMBL" id="MCE2595080.1"/>
    </source>
</evidence>
<name>A0ABS8WA02_9GAMM</name>
<dbReference type="Gene3D" id="1.10.472.60">
    <property type="entry name" value="putative protein disulfide isomerase domain"/>
    <property type="match status" value="1"/>
</dbReference>
<evidence type="ECO:0000313" key="2">
    <source>
        <dbReference type="Proteomes" id="UP001201273"/>
    </source>
</evidence>
<dbReference type="EMBL" id="JAIMJA010000008">
    <property type="protein sequence ID" value="MCE2595080.1"/>
    <property type="molecule type" value="Genomic_DNA"/>
</dbReference>
<comment type="caution">
    <text evidence="1">The sequence shown here is derived from an EMBL/GenBank/DDBJ whole genome shotgun (WGS) entry which is preliminary data.</text>
</comment>
<accession>A0ABS8WA02</accession>
<sequence>MNKIIYIADPMCSWCFGFSAQLQQLKQQLPQYPFELVMGGLRTGEDAQPLDASLADMLSHHWQKVEQLTGQKINPEILNRVDQFIYDTEPACRAVTLLGEASPAHQFDYLLAVQTAFYQDNKDITQAKVLAELASPWLEQDFFLELFNSPAMIEATQQDFELSRQWQVFSYPTLVYSTEDRMILLAQGYATADAIREGIENIEQGLADEKTDSEAE</sequence>
<organism evidence="1 2">
    <name type="scientific">Motilimonas cestriensis</name>
    <dbReference type="NCBI Taxonomy" id="2742685"/>
    <lineage>
        <taxon>Bacteria</taxon>
        <taxon>Pseudomonadati</taxon>
        <taxon>Pseudomonadota</taxon>
        <taxon>Gammaproteobacteria</taxon>
        <taxon>Alteromonadales</taxon>
        <taxon>Alteromonadales genera incertae sedis</taxon>
        <taxon>Motilimonas</taxon>
    </lineage>
</organism>
<dbReference type="CDD" id="cd03025">
    <property type="entry name" value="DsbA_FrnE_like"/>
    <property type="match status" value="1"/>
</dbReference>
<dbReference type="Gene3D" id="3.40.30.10">
    <property type="entry name" value="Glutaredoxin"/>
    <property type="match status" value="1"/>
</dbReference>
<dbReference type="PANTHER" id="PTHR13887:SF54">
    <property type="entry name" value="DSBA FAMILY PROTEIN"/>
    <property type="match status" value="1"/>
</dbReference>
<proteinExistence type="predicted"/>
<dbReference type="Proteomes" id="UP001201273">
    <property type="component" value="Unassembled WGS sequence"/>
</dbReference>
<protein>
    <submittedName>
        <fullName evidence="1">DsbA family protein</fullName>
    </submittedName>
</protein>
<keyword evidence="2" id="KW-1185">Reference proteome</keyword>